<evidence type="ECO:0000256" key="1">
    <source>
        <dbReference type="SAM" id="Phobius"/>
    </source>
</evidence>
<feature type="transmembrane region" description="Helical" evidence="1">
    <location>
        <begin position="59"/>
        <end position="80"/>
    </location>
</feature>
<proteinExistence type="predicted"/>
<gene>
    <name evidence="2" type="ORF">SAMN02927903_02366</name>
</gene>
<feature type="transmembrane region" description="Helical" evidence="1">
    <location>
        <begin position="7"/>
        <end position="27"/>
    </location>
</feature>
<dbReference type="STRING" id="490189.SAMN02927903_02366"/>
<feature type="transmembrane region" description="Helical" evidence="1">
    <location>
        <begin position="100"/>
        <end position="120"/>
    </location>
</feature>
<evidence type="ECO:0000313" key="2">
    <source>
        <dbReference type="EMBL" id="SCY78970.1"/>
    </source>
</evidence>
<dbReference type="InterPro" id="IPR021257">
    <property type="entry name" value="DUF2809"/>
</dbReference>
<keyword evidence="1" id="KW-0472">Membrane</keyword>
<keyword evidence="1" id="KW-0812">Transmembrane</keyword>
<dbReference type="OrthoDB" id="5360192at2"/>
<accession>A0A1G5ITA5</accession>
<dbReference type="EMBL" id="FMVF01000011">
    <property type="protein sequence ID" value="SCY78970.1"/>
    <property type="molecule type" value="Genomic_DNA"/>
</dbReference>
<dbReference type="RefSeq" id="WP_091144007.1">
    <property type="nucleotide sequence ID" value="NZ_FMVF01000011.1"/>
</dbReference>
<reference evidence="2 3" key="1">
    <citation type="submission" date="2016-10" db="EMBL/GenBank/DDBJ databases">
        <authorList>
            <person name="de Groot N.N."/>
        </authorList>
    </citation>
    <scope>NUCLEOTIDE SEQUENCE [LARGE SCALE GENOMIC DNA]</scope>
    <source>
        <strain evidence="2 3">CGMCC 1.7031</strain>
    </source>
</reference>
<keyword evidence="3" id="KW-1185">Reference proteome</keyword>
<dbReference type="Pfam" id="PF10990">
    <property type="entry name" value="DUF2809"/>
    <property type="match status" value="1"/>
</dbReference>
<dbReference type="AlphaFoldDB" id="A0A1G5ITA5"/>
<evidence type="ECO:0008006" key="4">
    <source>
        <dbReference type="Google" id="ProtNLM"/>
    </source>
</evidence>
<feature type="transmembrane region" description="Helical" evidence="1">
    <location>
        <begin position="33"/>
        <end position="52"/>
    </location>
</feature>
<evidence type="ECO:0000313" key="3">
    <source>
        <dbReference type="Proteomes" id="UP000199354"/>
    </source>
</evidence>
<keyword evidence="1" id="KW-1133">Transmembrane helix</keyword>
<protein>
    <recommendedName>
        <fullName evidence="4">DUF2809 domain-containing protein</fullName>
    </recommendedName>
</protein>
<sequence length="129" mass="14295">MLVFNKTYLLLAILVFAIEVSIAVFVHDGFVRPYVGDVLVVVLLYCLLKSFVSIPVFRACIIVLFVAFAIEAAQAVNLVHRLGIGHHPIARTVLGTSFSWADLVCYTIGLAGVYEAELFLRRGNLKDLR</sequence>
<dbReference type="Proteomes" id="UP000199354">
    <property type="component" value="Unassembled WGS sequence"/>
</dbReference>
<name>A0A1G5ITA5_9FLAO</name>
<organism evidence="2 3">
    <name type="scientific">Flavobacterium caeni</name>
    <dbReference type="NCBI Taxonomy" id="490189"/>
    <lineage>
        <taxon>Bacteria</taxon>
        <taxon>Pseudomonadati</taxon>
        <taxon>Bacteroidota</taxon>
        <taxon>Flavobacteriia</taxon>
        <taxon>Flavobacteriales</taxon>
        <taxon>Flavobacteriaceae</taxon>
        <taxon>Flavobacterium</taxon>
    </lineage>
</organism>